<dbReference type="Gene3D" id="3.20.20.80">
    <property type="entry name" value="Glycosidases"/>
    <property type="match status" value="1"/>
</dbReference>
<evidence type="ECO:0000256" key="4">
    <source>
        <dbReference type="ARBA" id="ARBA00023180"/>
    </source>
</evidence>
<comment type="caution">
    <text evidence="6">The sequence shown here is derived from an EMBL/GenBank/DDBJ whole genome shotgun (WGS) entry which is preliminary data.</text>
</comment>
<evidence type="ECO:0000256" key="5">
    <source>
        <dbReference type="RuleBase" id="RU003690"/>
    </source>
</evidence>
<dbReference type="EMBL" id="JAUIZM010000002">
    <property type="protein sequence ID" value="KAK1398880.1"/>
    <property type="molecule type" value="Genomic_DNA"/>
</dbReference>
<evidence type="ECO:0000256" key="2">
    <source>
        <dbReference type="ARBA" id="ARBA00022729"/>
    </source>
</evidence>
<dbReference type="GO" id="GO:0005975">
    <property type="term" value="P:carbohydrate metabolic process"/>
    <property type="evidence" value="ECO:0007669"/>
    <property type="project" value="InterPro"/>
</dbReference>
<dbReference type="FunFam" id="3.20.20.80:FF:000069">
    <property type="entry name" value="Beta-glucosidase 1"/>
    <property type="match status" value="1"/>
</dbReference>
<dbReference type="InterPro" id="IPR033132">
    <property type="entry name" value="GH_1_N_CS"/>
</dbReference>
<keyword evidence="3" id="KW-0378">Hydrolase</keyword>
<keyword evidence="4" id="KW-0325">Glycoprotein</keyword>
<dbReference type="PANTHER" id="PTHR10353:SF29">
    <property type="entry name" value="BETA-GLUCOSIDASE 11"/>
    <property type="match status" value="1"/>
</dbReference>
<name>A0AAD8N1Z6_9APIA</name>
<sequence>MVEMRIHKVEGIKSFSRLDFPLPPHFVFGSSTSSYQVEGAAFEDGRTPSIWDTHAHSGYTNGANGDIGCDGYHKYKEDVHLMAETGLEAYRFSISWSRLIPNGTGAVNPKGLQFYNNLINELINHGMEPHVTLFHYDTPQILEDEYEGWLSKKAVTAFVAYADVCFREFGDRVLHWTTFNEPNVFAHYGYDFGILQPNRCSSPFGTNCTKGNSSTEPYIVAHNIILAHAATARLYSEKYKAVQHGFIGLDLYAYWYVPYTNSVEDVIATQRANDFFIGWFLNPLVYGDYPDIMKKNAGTRIPTFTKLESRLVKGSFDFLGVNHYSTIQVEDMSISLQMDVKDFTADMAVNLTLNDSNVPQGQLPLNPTGLRELLEYLKNYGNPPIYIYENGQSTIRNGTLHDIPRVQYIQSYIGSLLDAIRNGSNTRGYFIWSFLDVLELLDGYESGYGLYYVDLDDKNLKRYPKLSAKWYSDFLKGSSTSPDQEI</sequence>
<evidence type="ECO:0000256" key="1">
    <source>
        <dbReference type="ARBA" id="ARBA00010838"/>
    </source>
</evidence>
<dbReference type="InterPro" id="IPR017853">
    <property type="entry name" value="GH"/>
</dbReference>
<dbReference type="SUPFAM" id="SSF51445">
    <property type="entry name" value="(Trans)glycosidases"/>
    <property type="match status" value="1"/>
</dbReference>
<comment type="similarity">
    <text evidence="1 5">Belongs to the glycosyl hydrolase 1 family.</text>
</comment>
<evidence type="ECO:0000256" key="3">
    <source>
        <dbReference type="ARBA" id="ARBA00022801"/>
    </source>
</evidence>
<protein>
    <submittedName>
        <fullName evidence="6">Beta-glucosidase 11-like</fullName>
    </submittedName>
</protein>
<organism evidence="6 7">
    <name type="scientific">Heracleum sosnowskyi</name>
    <dbReference type="NCBI Taxonomy" id="360622"/>
    <lineage>
        <taxon>Eukaryota</taxon>
        <taxon>Viridiplantae</taxon>
        <taxon>Streptophyta</taxon>
        <taxon>Embryophyta</taxon>
        <taxon>Tracheophyta</taxon>
        <taxon>Spermatophyta</taxon>
        <taxon>Magnoliopsida</taxon>
        <taxon>eudicotyledons</taxon>
        <taxon>Gunneridae</taxon>
        <taxon>Pentapetalae</taxon>
        <taxon>asterids</taxon>
        <taxon>campanulids</taxon>
        <taxon>Apiales</taxon>
        <taxon>Apiaceae</taxon>
        <taxon>Apioideae</taxon>
        <taxon>apioid superclade</taxon>
        <taxon>Tordylieae</taxon>
        <taxon>Tordyliinae</taxon>
        <taxon>Heracleum</taxon>
    </lineage>
</organism>
<reference evidence="6" key="2">
    <citation type="submission" date="2023-05" db="EMBL/GenBank/DDBJ databases">
        <authorList>
            <person name="Schelkunov M.I."/>
        </authorList>
    </citation>
    <scope>NUCLEOTIDE SEQUENCE</scope>
    <source>
        <strain evidence="6">Hsosn_3</strain>
        <tissue evidence="6">Leaf</tissue>
    </source>
</reference>
<evidence type="ECO:0000313" key="6">
    <source>
        <dbReference type="EMBL" id="KAK1398880.1"/>
    </source>
</evidence>
<dbReference type="Pfam" id="PF00232">
    <property type="entry name" value="Glyco_hydro_1"/>
    <property type="match status" value="1"/>
</dbReference>
<dbReference type="InterPro" id="IPR001360">
    <property type="entry name" value="Glyco_hydro_1"/>
</dbReference>
<gene>
    <name evidence="6" type="ORF">POM88_008743</name>
</gene>
<dbReference type="AlphaFoldDB" id="A0AAD8N1Z6"/>
<keyword evidence="7" id="KW-1185">Reference proteome</keyword>
<dbReference type="GO" id="GO:0008422">
    <property type="term" value="F:beta-glucosidase activity"/>
    <property type="evidence" value="ECO:0007669"/>
    <property type="project" value="TreeGrafter"/>
</dbReference>
<evidence type="ECO:0000313" key="7">
    <source>
        <dbReference type="Proteomes" id="UP001237642"/>
    </source>
</evidence>
<accession>A0AAD8N1Z6</accession>
<dbReference type="PROSITE" id="PS00653">
    <property type="entry name" value="GLYCOSYL_HYDROL_F1_2"/>
    <property type="match status" value="1"/>
</dbReference>
<reference evidence="6" key="1">
    <citation type="submission" date="2023-02" db="EMBL/GenBank/DDBJ databases">
        <title>Genome of toxic invasive species Heracleum sosnowskyi carries increased number of genes despite the absence of recent whole-genome duplications.</title>
        <authorList>
            <person name="Schelkunov M."/>
            <person name="Shtratnikova V."/>
            <person name="Makarenko M."/>
            <person name="Klepikova A."/>
            <person name="Omelchenko D."/>
            <person name="Novikova G."/>
            <person name="Obukhova E."/>
            <person name="Bogdanov V."/>
            <person name="Penin A."/>
            <person name="Logacheva M."/>
        </authorList>
    </citation>
    <scope>NUCLEOTIDE SEQUENCE</scope>
    <source>
        <strain evidence="6">Hsosn_3</strain>
        <tissue evidence="6">Leaf</tissue>
    </source>
</reference>
<dbReference type="Proteomes" id="UP001237642">
    <property type="component" value="Unassembled WGS sequence"/>
</dbReference>
<keyword evidence="2" id="KW-0732">Signal</keyword>
<proteinExistence type="inferred from homology"/>
<dbReference type="PANTHER" id="PTHR10353">
    <property type="entry name" value="GLYCOSYL HYDROLASE"/>
    <property type="match status" value="1"/>
</dbReference>
<dbReference type="PRINTS" id="PR00131">
    <property type="entry name" value="GLHYDRLASE1"/>
</dbReference>